<keyword evidence="2" id="KW-1185">Reference proteome</keyword>
<dbReference type="Proteomes" id="UP001157502">
    <property type="component" value="Chromosome 23"/>
</dbReference>
<evidence type="ECO:0000313" key="2">
    <source>
        <dbReference type="Proteomes" id="UP001157502"/>
    </source>
</evidence>
<comment type="caution">
    <text evidence="1">The sequence shown here is derived from an EMBL/GenBank/DDBJ whole genome shotgun (WGS) entry which is preliminary data.</text>
</comment>
<sequence length="109" mass="11479">MRLTITNESHSTRVCVCILSDGFLLAVAAPLQCPHPLSNSHSDSEGWAACRRPGCESCGGKGKLHTTELARKGAAVWTSLLGSAPSAFLAFTLLWCTPLYTAASQSETG</sequence>
<evidence type="ECO:0000313" key="1">
    <source>
        <dbReference type="EMBL" id="KAJ7994186.1"/>
    </source>
</evidence>
<protein>
    <submittedName>
        <fullName evidence="1">Uncharacterized protein</fullName>
    </submittedName>
</protein>
<gene>
    <name evidence="1" type="ORF">DPEC_G00263300</name>
</gene>
<name>A0ACC2FS84_DALPE</name>
<organism evidence="1 2">
    <name type="scientific">Dallia pectoralis</name>
    <name type="common">Alaska blackfish</name>
    <dbReference type="NCBI Taxonomy" id="75939"/>
    <lineage>
        <taxon>Eukaryota</taxon>
        <taxon>Metazoa</taxon>
        <taxon>Chordata</taxon>
        <taxon>Craniata</taxon>
        <taxon>Vertebrata</taxon>
        <taxon>Euteleostomi</taxon>
        <taxon>Actinopterygii</taxon>
        <taxon>Neopterygii</taxon>
        <taxon>Teleostei</taxon>
        <taxon>Protacanthopterygii</taxon>
        <taxon>Esociformes</taxon>
        <taxon>Umbridae</taxon>
        <taxon>Dallia</taxon>
    </lineage>
</organism>
<accession>A0ACC2FS84</accession>
<proteinExistence type="predicted"/>
<dbReference type="EMBL" id="CM055750">
    <property type="protein sequence ID" value="KAJ7994186.1"/>
    <property type="molecule type" value="Genomic_DNA"/>
</dbReference>
<reference evidence="1" key="1">
    <citation type="submission" date="2021-05" db="EMBL/GenBank/DDBJ databases">
        <authorList>
            <person name="Pan Q."/>
            <person name="Jouanno E."/>
            <person name="Zahm M."/>
            <person name="Klopp C."/>
            <person name="Cabau C."/>
            <person name="Louis A."/>
            <person name="Berthelot C."/>
            <person name="Parey E."/>
            <person name="Roest Crollius H."/>
            <person name="Montfort J."/>
            <person name="Robinson-Rechavi M."/>
            <person name="Bouchez O."/>
            <person name="Lampietro C."/>
            <person name="Lopez Roques C."/>
            <person name="Donnadieu C."/>
            <person name="Postlethwait J."/>
            <person name="Bobe J."/>
            <person name="Dillon D."/>
            <person name="Chandos A."/>
            <person name="von Hippel F."/>
            <person name="Guiguen Y."/>
        </authorList>
    </citation>
    <scope>NUCLEOTIDE SEQUENCE</scope>
    <source>
        <strain evidence="1">YG-Jan2019</strain>
    </source>
</reference>